<accession>A0A117R1E2</accession>
<dbReference type="Proteomes" id="UP000265765">
    <property type="component" value="Chromosome"/>
</dbReference>
<reference evidence="1 4" key="2">
    <citation type="submission" date="2018-09" db="EMBL/GenBank/DDBJ databases">
        <title>Production of Trimethoprim by Streptomyces sp. 3E-1.</title>
        <authorList>
            <person name="Kang H.J."/>
            <person name="Kim S.B."/>
        </authorList>
    </citation>
    <scope>NUCLEOTIDE SEQUENCE [LARGE SCALE GENOMIC DNA]</scope>
    <source>
        <strain evidence="1 4">3E-1</strain>
    </source>
</reference>
<dbReference type="Proteomes" id="UP000054375">
    <property type="component" value="Unassembled WGS sequence"/>
</dbReference>
<dbReference type="GeneID" id="91279229"/>
<dbReference type="AlphaFoldDB" id="A0A117R1E2"/>
<organism evidence="2 3">
    <name type="scientific">Streptomyces griseorubiginosus</name>
    <dbReference type="NCBI Taxonomy" id="67304"/>
    <lineage>
        <taxon>Bacteria</taxon>
        <taxon>Bacillati</taxon>
        <taxon>Actinomycetota</taxon>
        <taxon>Actinomycetes</taxon>
        <taxon>Kitasatosporales</taxon>
        <taxon>Streptomycetaceae</taxon>
        <taxon>Streptomyces</taxon>
    </lineage>
</organism>
<keyword evidence="3" id="KW-1185">Reference proteome</keyword>
<dbReference type="EMBL" id="CP032427">
    <property type="protein sequence ID" value="AYC36028.1"/>
    <property type="molecule type" value="Genomic_DNA"/>
</dbReference>
<sequence>MSYCALRAAFDQTGTLPKQLWADRDLDEARHTVDPVHLVRVFGIHPHTAVRYVQAAHPDKALAKIR</sequence>
<name>A0A117R1E2_9ACTN</name>
<gene>
    <name evidence="2" type="ORF">AQJ54_18605</name>
    <name evidence="1" type="ORF">DWG14_00236</name>
</gene>
<dbReference type="OrthoDB" id="3216692at2"/>
<dbReference type="RefSeq" id="WP_062019188.1">
    <property type="nucleotide sequence ID" value="NZ_CP032427.1"/>
</dbReference>
<proteinExistence type="predicted"/>
<evidence type="ECO:0000313" key="2">
    <source>
        <dbReference type="EMBL" id="KUN65741.1"/>
    </source>
</evidence>
<reference evidence="2 3" key="1">
    <citation type="submission" date="2015-10" db="EMBL/GenBank/DDBJ databases">
        <title>Draft genome sequence of Streptomyces griseorubiginosus DSM 40469, type strain for the species Streptomyces griseorubiginosus.</title>
        <authorList>
            <person name="Ruckert C."/>
            <person name="Winkler A."/>
            <person name="Kalinowski J."/>
            <person name="Kampfer P."/>
            <person name="Glaeser S."/>
        </authorList>
    </citation>
    <scope>NUCLEOTIDE SEQUENCE [LARGE SCALE GENOMIC DNA]</scope>
    <source>
        <strain evidence="2 3">DSM 40469</strain>
    </source>
</reference>
<evidence type="ECO:0000313" key="1">
    <source>
        <dbReference type="EMBL" id="AYC36028.1"/>
    </source>
</evidence>
<dbReference type="EMBL" id="LMWV01000016">
    <property type="protein sequence ID" value="KUN65741.1"/>
    <property type="molecule type" value="Genomic_DNA"/>
</dbReference>
<dbReference type="KEGG" id="sge:DWG14_00236"/>
<protein>
    <submittedName>
        <fullName evidence="2">Uncharacterized protein</fullName>
    </submittedName>
</protein>
<evidence type="ECO:0000313" key="3">
    <source>
        <dbReference type="Proteomes" id="UP000054375"/>
    </source>
</evidence>
<accession>A0A117PKH7</accession>
<evidence type="ECO:0000313" key="4">
    <source>
        <dbReference type="Proteomes" id="UP000265765"/>
    </source>
</evidence>